<proteinExistence type="predicted"/>
<dbReference type="Gene3D" id="3.30.420.280">
    <property type="match status" value="1"/>
</dbReference>
<evidence type="ECO:0000256" key="1">
    <source>
        <dbReference type="ARBA" id="ARBA00022612"/>
    </source>
</evidence>
<dbReference type="RefSeq" id="WP_310839450.1">
    <property type="nucleotide sequence ID" value="NZ_JAVLSJ010000001.1"/>
</dbReference>
<dbReference type="Pfam" id="PF17289">
    <property type="entry name" value="Terminase_6C"/>
    <property type="match status" value="1"/>
</dbReference>
<evidence type="ECO:0000313" key="4">
    <source>
        <dbReference type="Proteomes" id="UP001246576"/>
    </source>
</evidence>
<protein>
    <submittedName>
        <fullName evidence="3">Phage terminase large subunit</fullName>
    </submittedName>
</protein>
<gene>
    <name evidence="3" type="ORF">RI048_02260</name>
</gene>
<organism evidence="3 4">
    <name type="scientific">Herbaspirillum huttiense subsp. lycopersici</name>
    <dbReference type="NCBI Taxonomy" id="3074428"/>
    <lineage>
        <taxon>Bacteria</taxon>
        <taxon>Pseudomonadati</taxon>
        <taxon>Pseudomonadota</taxon>
        <taxon>Betaproteobacteria</taxon>
        <taxon>Burkholderiales</taxon>
        <taxon>Oxalobacteraceae</taxon>
        <taxon>Herbaspirillum</taxon>
    </lineage>
</organism>
<dbReference type="Pfam" id="PF03237">
    <property type="entry name" value="Terminase_6N"/>
    <property type="match status" value="1"/>
</dbReference>
<accession>A0ABU2EGR0</accession>
<dbReference type="SUPFAM" id="SSF52540">
    <property type="entry name" value="P-loop containing nucleoside triphosphate hydrolases"/>
    <property type="match status" value="1"/>
</dbReference>
<evidence type="ECO:0000259" key="2">
    <source>
        <dbReference type="Pfam" id="PF17289"/>
    </source>
</evidence>
<evidence type="ECO:0000313" key="3">
    <source>
        <dbReference type="EMBL" id="MDR9847028.1"/>
    </source>
</evidence>
<reference evidence="3" key="1">
    <citation type="submission" date="2023-09" db="EMBL/GenBank/DDBJ databases">
        <title>Description of first Herbaspirillum huttiense subsp. nephrolepsisexaltata and Herbaspirillum huttiense subsp. lycopersicon.</title>
        <authorList>
            <person name="Poudel M."/>
            <person name="Sharma A."/>
            <person name="Goss E."/>
            <person name="Tapia J.H."/>
            <person name="Harmon C.M."/>
            <person name="Jones J.B."/>
        </authorList>
    </citation>
    <scope>NUCLEOTIDE SEQUENCE</scope>
    <source>
        <strain evidence="3">SE1</strain>
    </source>
</reference>
<sequence>MALRSTLKLHPKQMVVFRSQKRFRVVVAGRRWGKTALSRVLIITRAKVKKRKIWYVAPTYKMAKQIMWTDLLEAIPKRWIRKVNETRLEITLVNGTVIELKGADKPDSLRGVGVDFLVLDEFQDMNPETWTKVLRPTLADRQGDAIFIGTPKAYNYLYEVYRLGQRGETYVDENGRTRRNQWQSWQFPTITSPFIPLSEIEAARNDMDEKSFKQEFEASFETMSGRVYYPFDRALHVGTFAFNPKLPIWVGMDFNIDPMSTVIFQPQANGELWAVDEIVMFSSNTEEICEALEQRYWRNQLQITIYPDPAGGQRQHARGETDLDILREKGFKRLKFRKKHPPVADRVNAVNRMLLAADGTVRLRIDERCKHFINALEQTIYKPGSRDVDKTGGTEHSADAGGYCIEIEFPVRKLNLMGRSR</sequence>
<dbReference type="Gene3D" id="3.40.50.300">
    <property type="entry name" value="P-loop containing nucleotide triphosphate hydrolases"/>
    <property type="match status" value="1"/>
</dbReference>
<name>A0ABU2EGR0_9BURK</name>
<feature type="domain" description="Terminase large subunit gp17-like C-terminal" evidence="2">
    <location>
        <begin position="250"/>
        <end position="390"/>
    </location>
</feature>
<keyword evidence="1" id="KW-1188">Viral release from host cell</keyword>
<dbReference type="InterPro" id="IPR035421">
    <property type="entry name" value="Terminase_6C"/>
</dbReference>
<keyword evidence="4" id="KW-1185">Reference proteome</keyword>
<comment type="caution">
    <text evidence="3">The sequence shown here is derived from an EMBL/GenBank/DDBJ whole genome shotgun (WGS) entry which is preliminary data.</text>
</comment>
<dbReference type="InterPro" id="IPR027417">
    <property type="entry name" value="P-loop_NTPase"/>
</dbReference>
<dbReference type="Proteomes" id="UP001246576">
    <property type="component" value="Unassembled WGS sequence"/>
</dbReference>
<dbReference type="EMBL" id="JAVLSJ010000001">
    <property type="protein sequence ID" value="MDR9847028.1"/>
    <property type="molecule type" value="Genomic_DNA"/>
</dbReference>